<dbReference type="Pfam" id="PF03706">
    <property type="entry name" value="LPG_synthase_TM"/>
    <property type="match status" value="1"/>
</dbReference>
<dbReference type="PANTHER" id="PTHR39087">
    <property type="entry name" value="UPF0104 MEMBRANE PROTEIN MJ1595"/>
    <property type="match status" value="1"/>
</dbReference>
<reference evidence="7 8" key="1">
    <citation type="submission" date="2019-03" db="EMBL/GenBank/DDBJ databases">
        <title>Sequencing the genomes of 1000 actinobacteria strains.</title>
        <authorList>
            <person name="Klenk H.-P."/>
        </authorList>
    </citation>
    <scope>NUCLEOTIDE SEQUENCE [LARGE SCALE GENOMIC DNA]</scope>
    <source>
        <strain evidence="7 8">DSM 18936</strain>
    </source>
</reference>
<dbReference type="EMBL" id="SOAU01000001">
    <property type="protein sequence ID" value="TDT15097.1"/>
    <property type="molecule type" value="Genomic_DNA"/>
</dbReference>
<dbReference type="InterPro" id="IPR022791">
    <property type="entry name" value="L-PG_synthase/AglD"/>
</dbReference>
<feature type="transmembrane region" description="Helical" evidence="6">
    <location>
        <begin position="255"/>
        <end position="277"/>
    </location>
</feature>
<evidence type="ECO:0000256" key="1">
    <source>
        <dbReference type="ARBA" id="ARBA00004651"/>
    </source>
</evidence>
<keyword evidence="5 6" id="KW-0472">Membrane</keyword>
<keyword evidence="8" id="KW-1185">Reference proteome</keyword>
<feature type="transmembrane region" description="Helical" evidence="6">
    <location>
        <begin position="338"/>
        <end position="358"/>
    </location>
</feature>
<keyword evidence="3 6" id="KW-0812">Transmembrane</keyword>
<feature type="transmembrane region" description="Helical" evidence="6">
    <location>
        <begin position="181"/>
        <end position="201"/>
    </location>
</feature>
<dbReference type="GO" id="GO:0005886">
    <property type="term" value="C:plasma membrane"/>
    <property type="evidence" value="ECO:0007669"/>
    <property type="project" value="UniProtKB-SubCell"/>
</dbReference>
<sequence>MSGSDDDERVDDVQIPADVEVDARSRWAMVRSVGGRALLMAVGLGIAGALLVWAFDDLDWNEVVDSVRSLDDAEIIALLSGTVIMVWAESLLTASVVEGLPARRGALAWMGPVAVASIVPGPSDMPVRYKMFVSWGYDSNTAGTAVAASGIINIGMKLLFPVVAAIGLAAAEIPLGTIMSILISGLIIVGVFVGLMIFVIVSERRTHWFGRVLDRFWRVTVRLVGRSREGSPIANWLVDQRAQSIELLRGRWGRAIASGVFVSVARVALLVMCLRFMDVPESAISWEAIFAVWAIQRGLTIVPIMPGGAGVTELALTGLLAAIAGNEFINQITAGVLIFRLLTWLLMIPAGGVALGLWRLGLRKSATAAAATGP</sequence>
<organism evidence="7 8">
    <name type="scientific">Ilumatobacter fluminis</name>
    <dbReference type="NCBI Taxonomy" id="467091"/>
    <lineage>
        <taxon>Bacteria</taxon>
        <taxon>Bacillati</taxon>
        <taxon>Actinomycetota</taxon>
        <taxon>Acidimicrobiia</taxon>
        <taxon>Acidimicrobiales</taxon>
        <taxon>Ilumatobacteraceae</taxon>
        <taxon>Ilumatobacter</taxon>
    </lineage>
</organism>
<accession>A0A4R7HVR1</accession>
<dbReference type="RefSeq" id="WP_133867586.1">
    <property type="nucleotide sequence ID" value="NZ_SOAU01000001.1"/>
</dbReference>
<evidence type="ECO:0000313" key="8">
    <source>
        <dbReference type="Proteomes" id="UP000294558"/>
    </source>
</evidence>
<dbReference type="Proteomes" id="UP000294558">
    <property type="component" value="Unassembled WGS sequence"/>
</dbReference>
<evidence type="ECO:0000256" key="5">
    <source>
        <dbReference type="ARBA" id="ARBA00023136"/>
    </source>
</evidence>
<dbReference type="AlphaFoldDB" id="A0A4R7HVR1"/>
<feature type="transmembrane region" description="Helical" evidence="6">
    <location>
        <begin position="33"/>
        <end position="55"/>
    </location>
</feature>
<proteinExistence type="predicted"/>
<keyword evidence="2" id="KW-1003">Cell membrane</keyword>
<evidence type="ECO:0000256" key="2">
    <source>
        <dbReference type="ARBA" id="ARBA00022475"/>
    </source>
</evidence>
<comment type="subcellular location">
    <subcellularLocation>
        <location evidence="1">Cell membrane</location>
        <topology evidence="1">Multi-pass membrane protein</topology>
    </subcellularLocation>
</comment>
<dbReference type="OrthoDB" id="3775941at2"/>
<evidence type="ECO:0000256" key="6">
    <source>
        <dbReference type="SAM" id="Phobius"/>
    </source>
</evidence>
<evidence type="ECO:0000313" key="7">
    <source>
        <dbReference type="EMBL" id="TDT15097.1"/>
    </source>
</evidence>
<name>A0A4R7HVR1_9ACTN</name>
<evidence type="ECO:0000256" key="4">
    <source>
        <dbReference type="ARBA" id="ARBA00022989"/>
    </source>
</evidence>
<keyword evidence="4 6" id="KW-1133">Transmembrane helix</keyword>
<protein>
    <submittedName>
        <fullName evidence="7">Uncharacterized membrane protein YbhN (UPF0104 family)</fullName>
    </submittedName>
</protein>
<comment type="caution">
    <text evidence="7">The sequence shown here is derived from an EMBL/GenBank/DDBJ whole genome shotgun (WGS) entry which is preliminary data.</text>
</comment>
<feature type="transmembrane region" description="Helical" evidence="6">
    <location>
        <begin position="75"/>
        <end position="97"/>
    </location>
</feature>
<evidence type="ECO:0000256" key="3">
    <source>
        <dbReference type="ARBA" id="ARBA00022692"/>
    </source>
</evidence>
<feature type="transmembrane region" description="Helical" evidence="6">
    <location>
        <begin position="158"/>
        <end position="175"/>
    </location>
</feature>
<gene>
    <name evidence="7" type="ORF">BDK89_0658</name>
</gene>
<dbReference type="PANTHER" id="PTHR39087:SF2">
    <property type="entry name" value="UPF0104 MEMBRANE PROTEIN MJ1595"/>
    <property type="match status" value="1"/>
</dbReference>